<dbReference type="Proteomes" id="UP000011087">
    <property type="component" value="Unassembled WGS sequence"/>
</dbReference>
<keyword evidence="1" id="KW-0175">Coiled coil</keyword>
<dbReference type="OMA" id="FMPATVD"/>
<feature type="region of interest" description="Disordered" evidence="2">
    <location>
        <begin position="351"/>
        <end position="412"/>
    </location>
</feature>
<feature type="region of interest" description="Disordered" evidence="2">
    <location>
        <begin position="771"/>
        <end position="1205"/>
    </location>
</feature>
<feature type="compositionally biased region" description="Low complexity" evidence="2">
    <location>
        <begin position="1102"/>
        <end position="1135"/>
    </location>
</feature>
<feature type="compositionally biased region" description="Polar residues" evidence="2">
    <location>
        <begin position="603"/>
        <end position="623"/>
    </location>
</feature>
<feature type="compositionally biased region" description="Basic and acidic residues" evidence="2">
    <location>
        <begin position="695"/>
        <end position="707"/>
    </location>
</feature>
<evidence type="ECO:0000256" key="1">
    <source>
        <dbReference type="SAM" id="Coils"/>
    </source>
</evidence>
<evidence type="ECO:0000313" key="3">
    <source>
        <dbReference type="EMBL" id="EKX39851.1"/>
    </source>
</evidence>
<accession>L1IUC9</accession>
<feature type="compositionally biased region" description="Basic and acidic residues" evidence="2">
    <location>
        <begin position="588"/>
        <end position="598"/>
    </location>
</feature>
<dbReference type="EnsemblProtists" id="EKX39851">
    <property type="protein sequence ID" value="EKX39851"/>
    <property type="gene ID" value="GUITHDRAFT_114101"/>
</dbReference>
<feature type="region of interest" description="Disordered" evidence="2">
    <location>
        <begin position="1219"/>
        <end position="1263"/>
    </location>
</feature>
<feature type="compositionally biased region" description="Polar residues" evidence="2">
    <location>
        <begin position="722"/>
        <end position="750"/>
    </location>
</feature>
<name>L1IUC9_GUITC</name>
<proteinExistence type="predicted"/>
<reference evidence="3 5" key="1">
    <citation type="journal article" date="2012" name="Nature">
        <title>Algal genomes reveal evolutionary mosaicism and the fate of nucleomorphs.</title>
        <authorList>
            <consortium name="DOE Joint Genome Institute"/>
            <person name="Curtis B.A."/>
            <person name="Tanifuji G."/>
            <person name="Burki F."/>
            <person name="Gruber A."/>
            <person name="Irimia M."/>
            <person name="Maruyama S."/>
            <person name="Arias M.C."/>
            <person name="Ball S.G."/>
            <person name="Gile G.H."/>
            <person name="Hirakawa Y."/>
            <person name="Hopkins J.F."/>
            <person name="Kuo A."/>
            <person name="Rensing S.A."/>
            <person name="Schmutz J."/>
            <person name="Symeonidi A."/>
            <person name="Elias M."/>
            <person name="Eveleigh R.J."/>
            <person name="Herman E.K."/>
            <person name="Klute M.J."/>
            <person name="Nakayama T."/>
            <person name="Obornik M."/>
            <person name="Reyes-Prieto A."/>
            <person name="Armbrust E.V."/>
            <person name="Aves S.J."/>
            <person name="Beiko R.G."/>
            <person name="Coutinho P."/>
            <person name="Dacks J.B."/>
            <person name="Durnford D.G."/>
            <person name="Fast N.M."/>
            <person name="Green B.R."/>
            <person name="Grisdale C.J."/>
            <person name="Hempel F."/>
            <person name="Henrissat B."/>
            <person name="Hoppner M.P."/>
            <person name="Ishida K."/>
            <person name="Kim E."/>
            <person name="Koreny L."/>
            <person name="Kroth P.G."/>
            <person name="Liu Y."/>
            <person name="Malik S.B."/>
            <person name="Maier U.G."/>
            <person name="McRose D."/>
            <person name="Mock T."/>
            <person name="Neilson J.A."/>
            <person name="Onodera N.T."/>
            <person name="Poole A.M."/>
            <person name="Pritham E.J."/>
            <person name="Richards T.A."/>
            <person name="Rocap G."/>
            <person name="Roy S.W."/>
            <person name="Sarai C."/>
            <person name="Schaack S."/>
            <person name="Shirato S."/>
            <person name="Slamovits C.H."/>
            <person name="Spencer D.F."/>
            <person name="Suzuki S."/>
            <person name="Worden A.Z."/>
            <person name="Zauner S."/>
            <person name="Barry K."/>
            <person name="Bell C."/>
            <person name="Bharti A.K."/>
            <person name="Crow J.A."/>
            <person name="Grimwood J."/>
            <person name="Kramer R."/>
            <person name="Lindquist E."/>
            <person name="Lucas S."/>
            <person name="Salamov A."/>
            <person name="McFadden G.I."/>
            <person name="Lane C.E."/>
            <person name="Keeling P.J."/>
            <person name="Gray M.W."/>
            <person name="Grigoriev I.V."/>
            <person name="Archibald J.M."/>
        </authorList>
    </citation>
    <scope>NUCLEOTIDE SEQUENCE</scope>
    <source>
        <strain evidence="3 5">CCMP2712</strain>
    </source>
</reference>
<feature type="compositionally biased region" description="Polar residues" evidence="2">
    <location>
        <begin position="394"/>
        <end position="412"/>
    </location>
</feature>
<feature type="region of interest" description="Disordered" evidence="2">
    <location>
        <begin position="174"/>
        <end position="319"/>
    </location>
</feature>
<feature type="compositionally biased region" description="Low complexity" evidence="2">
    <location>
        <begin position="1040"/>
        <end position="1065"/>
    </location>
</feature>
<dbReference type="PaxDb" id="55529-EKX39851"/>
<feature type="compositionally biased region" description="Basic and acidic residues" evidence="2">
    <location>
        <begin position="356"/>
        <end position="393"/>
    </location>
</feature>
<feature type="compositionally biased region" description="Basic and acidic residues" evidence="2">
    <location>
        <begin position="666"/>
        <end position="685"/>
    </location>
</feature>
<sequence length="1263" mass="135966">MNTSVDKMPHMRTSWSAAGSPLTSVAQDNLKRRVFSVRDVHDYIAHKNKADVNIQTDPPTKKRFQTLVCLWRNKFTVMIALLLVSAAVWKLRDQYETITALNVERSSLIAIKHQLENTCHDMVELSRKESEVNTQKRIESLVELHRKELDTCRTEIKRMKEERDEELRTKRQEIFDHRKARNNQLDEPVEKEVGQIDPSMSLDHEEVAQPQGTVKNIRSLSTGEAKVANMTSDSASGMPSAGEHPRQNGEAASESPLSDIHPQNFRSERDRRRADEREKSLKKRMLLNQARERMKQEASERIRREKAAKEETERKREELIREEKRASIPSFKQLGKVSSLKDVQRPKTIIRSFKGRRGDELGGGKAEEEQLLNDETKLGGQDKEADIDTRNDSSTEGFSSALPPTQSGNETADLSRLQAQTQELVVDITDRLKRGSLQLVKEDLSLLRAHLEVTKDTHNEQTLSELEGLYLKRVNEQVGDRALAEFGEALGMRNIHVAESMLDRAVEAFKRAGVNREAEVKEMRERLKSLREGSMHPLNLDEFMPDDILNLAEDSGNRLQEAESNQFVQEQPTVLPREKSVQGEIVKDPTELQRERKTPGMTIPQSENRIQHESVTNGNSAQDSLSERIAVNSHTDKKRELHSFGDIDLNNDQLKEPRLAVTKEQNVEMHDHSSSEAQAHMRDSGQVRAEPTELPQHEDLIKSDTNKQRINLPPTNEAAARQSPSINEEQLKQISTPNKFQDIPNTSAEQPTKEKLTPHNIERHIDANDKAQAGSQQGGNGHPQPEHGAASAERQQATRPEEAAGSEEQEQSKGQAQAGPSATGEAGAGESQGVRAADGAAQAGSQQGGNGHPQPEHGAASAERQQATRPEEAAGSEEQEQSKGQAQAAPAATGEAGAGESQGVRAADGAAQAGSQQGGNGHPQPEHGAASAERQQATKPEEEAGSVKKHGGGVEEHAAEAVKEQSKGQAQAGPAATGEAGAGESQGVRAADGAAQAGSQQGGNGHPQPEHGAASAERQQATRPEEAAGSVKKHGGGAGPAATGEAGAGESQGVRAADGAAQAGSQQGGNGHPQPEHGAASAERQQATRPEEAAGSEEQEQSKGQAQAGPAATGEAGAGESQGVRAADGAAQAGSQQGGNGHPQPEHGAASAERQQATKPEEGAGSVKKHGGGVEEHAAEAVEMSEAGGTSGFGEPPEGSLESVKSRMLNIQSHRQFFEEHHKRSMSQEGSDCGHVSGGGRAAEGGGDGGASMEGLKFQHKIK</sequence>
<feature type="compositionally biased region" description="Basic and acidic residues" evidence="2">
    <location>
        <begin position="290"/>
        <end position="319"/>
    </location>
</feature>
<dbReference type="KEGG" id="gtt:GUITHDRAFT_114101"/>
<feature type="compositionally biased region" description="Low complexity" evidence="2">
    <location>
        <begin position="882"/>
        <end position="915"/>
    </location>
</feature>
<feature type="compositionally biased region" description="Low complexity" evidence="2">
    <location>
        <begin position="832"/>
        <end position="845"/>
    </location>
</feature>
<feature type="compositionally biased region" description="Basic and acidic residues" evidence="2">
    <location>
        <begin position="266"/>
        <end position="279"/>
    </location>
</feature>
<dbReference type="HOGENOM" id="CLU_264675_0_0_1"/>
<feature type="compositionally biased region" description="Polar residues" evidence="2">
    <location>
        <begin position="210"/>
        <end position="222"/>
    </location>
</feature>
<feature type="compositionally biased region" description="Basic and acidic residues" evidence="2">
    <location>
        <begin position="939"/>
        <end position="966"/>
    </location>
</feature>
<dbReference type="EMBL" id="JH993036">
    <property type="protein sequence ID" value="EKX39851.1"/>
    <property type="molecule type" value="Genomic_DNA"/>
</dbReference>
<gene>
    <name evidence="3" type="ORF">GUITHDRAFT_114101</name>
</gene>
<evidence type="ECO:0000313" key="4">
    <source>
        <dbReference type="EnsemblProtists" id="EKX39851"/>
    </source>
</evidence>
<keyword evidence="5" id="KW-1185">Reference proteome</keyword>
<feature type="compositionally biased region" description="Low complexity" evidence="2">
    <location>
        <begin position="968"/>
        <end position="999"/>
    </location>
</feature>
<feature type="region of interest" description="Disordered" evidence="2">
    <location>
        <begin position="666"/>
        <end position="757"/>
    </location>
</feature>
<evidence type="ECO:0000313" key="5">
    <source>
        <dbReference type="Proteomes" id="UP000011087"/>
    </source>
</evidence>
<organism evidence="3">
    <name type="scientific">Guillardia theta (strain CCMP2712)</name>
    <name type="common">Cryptophyte</name>
    <dbReference type="NCBI Taxonomy" id="905079"/>
    <lineage>
        <taxon>Eukaryota</taxon>
        <taxon>Cryptophyceae</taxon>
        <taxon>Pyrenomonadales</taxon>
        <taxon>Geminigeraceae</taxon>
        <taxon>Guillardia</taxon>
    </lineage>
</organism>
<reference evidence="5" key="2">
    <citation type="submission" date="2012-11" db="EMBL/GenBank/DDBJ databases">
        <authorList>
            <person name="Kuo A."/>
            <person name="Curtis B.A."/>
            <person name="Tanifuji G."/>
            <person name="Burki F."/>
            <person name="Gruber A."/>
            <person name="Irimia M."/>
            <person name="Maruyama S."/>
            <person name="Arias M.C."/>
            <person name="Ball S.G."/>
            <person name="Gile G.H."/>
            <person name="Hirakawa Y."/>
            <person name="Hopkins J.F."/>
            <person name="Rensing S.A."/>
            <person name="Schmutz J."/>
            <person name="Symeonidi A."/>
            <person name="Elias M."/>
            <person name="Eveleigh R.J."/>
            <person name="Herman E.K."/>
            <person name="Klute M.J."/>
            <person name="Nakayama T."/>
            <person name="Obornik M."/>
            <person name="Reyes-Prieto A."/>
            <person name="Armbrust E.V."/>
            <person name="Aves S.J."/>
            <person name="Beiko R.G."/>
            <person name="Coutinho P."/>
            <person name="Dacks J.B."/>
            <person name="Durnford D.G."/>
            <person name="Fast N.M."/>
            <person name="Green B.R."/>
            <person name="Grisdale C."/>
            <person name="Hempe F."/>
            <person name="Henrissat B."/>
            <person name="Hoppner M.P."/>
            <person name="Ishida K.-I."/>
            <person name="Kim E."/>
            <person name="Koreny L."/>
            <person name="Kroth P.G."/>
            <person name="Liu Y."/>
            <person name="Malik S.-B."/>
            <person name="Maier U.G."/>
            <person name="McRose D."/>
            <person name="Mock T."/>
            <person name="Neilson J.A."/>
            <person name="Onodera N.T."/>
            <person name="Poole A.M."/>
            <person name="Pritham E.J."/>
            <person name="Richards T.A."/>
            <person name="Rocap G."/>
            <person name="Roy S.W."/>
            <person name="Sarai C."/>
            <person name="Schaack S."/>
            <person name="Shirato S."/>
            <person name="Slamovits C.H."/>
            <person name="Spencer D.F."/>
            <person name="Suzuki S."/>
            <person name="Worden A.Z."/>
            <person name="Zauner S."/>
            <person name="Barry K."/>
            <person name="Bell C."/>
            <person name="Bharti A.K."/>
            <person name="Crow J.A."/>
            <person name="Grimwood J."/>
            <person name="Kramer R."/>
            <person name="Lindquist E."/>
            <person name="Lucas S."/>
            <person name="Salamov A."/>
            <person name="McFadden G.I."/>
            <person name="Lane C.E."/>
            <person name="Keeling P.J."/>
            <person name="Gray M.W."/>
            <person name="Grigoriev I.V."/>
            <person name="Archibald J.M."/>
        </authorList>
    </citation>
    <scope>NUCLEOTIDE SEQUENCE</scope>
    <source>
        <strain evidence="5">CCMP2712</strain>
    </source>
</reference>
<evidence type="ECO:0000256" key="2">
    <source>
        <dbReference type="SAM" id="MobiDB-lite"/>
    </source>
</evidence>
<feature type="region of interest" description="Disordered" evidence="2">
    <location>
        <begin position="588"/>
        <end position="623"/>
    </location>
</feature>
<feature type="coiled-coil region" evidence="1">
    <location>
        <begin position="142"/>
        <end position="169"/>
    </location>
</feature>
<protein>
    <submittedName>
        <fullName evidence="3 4">Uncharacterized protein</fullName>
    </submittedName>
</protein>
<dbReference type="RefSeq" id="XP_005826831.1">
    <property type="nucleotide sequence ID" value="XM_005826774.1"/>
</dbReference>
<feature type="compositionally biased region" description="Gly residues" evidence="2">
    <location>
        <begin position="1236"/>
        <end position="1252"/>
    </location>
</feature>
<reference evidence="4" key="3">
    <citation type="submission" date="2016-03" db="UniProtKB">
        <authorList>
            <consortium name="EnsemblProtists"/>
        </authorList>
    </citation>
    <scope>IDENTIFICATION</scope>
</reference>
<dbReference type="AlphaFoldDB" id="L1IUC9"/>
<dbReference type="GeneID" id="17296567"/>